<proteinExistence type="predicted"/>
<keyword evidence="2" id="KW-0175">Coiled coil</keyword>
<feature type="transmembrane region" description="Helical" evidence="3">
    <location>
        <begin position="316"/>
        <end position="336"/>
    </location>
</feature>
<evidence type="ECO:0000259" key="5">
    <source>
        <dbReference type="SMART" id="SM00331"/>
    </source>
</evidence>
<dbReference type="InterPro" id="IPR036457">
    <property type="entry name" value="PPM-type-like_dom_sf"/>
</dbReference>
<evidence type="ECO:0000256" key="3">
    <source>
        <dbReference type="SAM" id="Phobius"/>
    </source>
</evidence>
<dbReference type="SUPFAM" id="SSF53850">
    <property type="entry name" value="Periplasmic binding protein-like II"/>
    <property type="match status" value="1"/>
</dbReference>
<reference evidence="7" key="1">
    <citation type="submission" date="2012-06" db="EMBL/GenBank/DDBJ databases">
        <title>The complete genome of Flexibacter litoralis DSM 6794.</title>
        <authorList>
            <person name="Lucas S."/>
            <person name="Copeland A."/>
            <person name="Lapidus A."/>
            <person name="Glavina del Rio T."/>
            <person name="Dalin E."/>
            <person name="Tice H."/>
            <person name="Bruce D."/>
            <person name="Goodwin L."/>
            <person name="Pitluck S."/>
            <person name="Peters L."/>
            <person name="Ovchinnikova G."/>
            <person name="Lu M."/>
            <person name="Kyrpides N."/>
            <person name="Mavromatis K."/>
            <person name="Ivanova N."/>
            <person name="Brettin T."/>
            <person name="Detter J.C."/>
            <person name="Han C."/>
            <person name="Larimer F."/>
            <person name="Land M."/>
            <person name="Hauser L."/>
            <person name="Markowitz V."/>
            <person name="Cheng J.-F."/>
            <person name="Hugenholtz P."/>
            <person name="Woyke T."/>
            <person name="Wu D."/>
            <person name="Spring S."/>
            <person name="Lang E."/>
            <person name="Kopitz M."/>
            <person name="Brambilla E."/>
            <person name="Klenk H.-P."/>
            <person name="Eisen J.A."/>
        </authorList>
    </citation>
    <scope>NUCLEOTIDE SEQUENCE [LARGE SCALE GENOMIC DNA]</scope>
    <source>
        <strain evidence="7">ATCC 23117 / DSM 6794 / NBRC 15988 / NCIMB 1366 / Sio-4</strain>
    </source>
</reference>
<evidence type="ECO:0000256" key="2">
    <source>
        <dbReference type="SAM" id="Coils"/>
    </source>
</evidence>
<dbReference type="GO" id="GO:0016791">
    <property type="term" value="F:phosphatase activity"/>
    <property type="evidence" value="ECO:0007669"/>
    <property type="project" value="TreeGrafter"/>
</dbReference>
<dbReference type="Gene3D" id="3.40.190.10">
    <property type="entry name" value="Periplasmic binding protein-like II"/>
    <property type="match status" value="2"/>
</dbReference>
<evidence type="ECO:0000313" key="6">
    <source>
        <dbReference type="EMBL" id="AFM03101.1"/>
    </source>
</evidence>
<keyword evidence="3" id="KW-0472">Membrane</keyword>
<feature type="domain" description="PPM-type phosphatase" evidence="5">
    <location>
        <begin position="414"/>
        <end position="641"/>
    </location>
</feature>
<dbReference type="SMART" id="SM00331">
    <property type="entry name" value="PP2C_SIG"/>
    <property type="match status" value="1"/>
</dbReference>
<dbReference type="AlphaFoldDB" id="I4AGL6"/>
<protein>
    <submittedName>
        <fullName evidence="6">Serine phosphatase RsbU, regulator of sigma subunit</fullName>
    </submittedName>
</protein>
<dbReference type="Gene3D" id="3.60.40.10">
    <property type="entry name" value="PPM-type phosphatase domain"/>
    <property type="match status" value="1"/>
</dbReference>
<organism evidence="6 7">
    <name type="scientific">Bernardetia litoralis (strain ATCC 23117 / DSM 6794 / NBRC 15988 / NCIMB 1366 / Fx l1 / Sio-4)</name>
    <name type="common">Flexibacter litoralis</name>
    <dbReference type="NCBI Taxonomy" id="880071"/>
    <lineage>
        <taxon>Bacteria</taxon>
        <taxon>Pseudomonadati</taxon>
        <taxon>Bacteroidota</taxon>
        <taxon>Cytophagia</taxon>
        <taxon>Cytophagales</taxon>
        <taxon>Bernardetiaceae</taxon>
        <taxon>Bernardetia</taxon>
    </lineage>
</organism>
<evidence type="ECO:0000313" key="7">
    <source>
        <dbReference type="Proteomes" id="UP000006054"/>
    </source>
</evidence>
<dbReference type="PANTHER" id="PTHR43156:SF9">
    <property type="entry name" value="HAMP DOMAIN-CONTAINING PROTEIN"/>
    <property type="match status" value="1"/>
</dbReference>
<gene>
    <name evidence="6" type="ordered locus">Fleli_0637</name>
</gene>
<dbReference type="InterPro" id="IPR001932">
    <property type="entry name" value="PPM-type_phosphatase-like_dom"/>
</dbReference>
<dbReference type="InterPro" id="IPR001638">
    <property type="entry name" value="Solute-binding_3/MltF_N"/>
</dbReference>
<dbReference type="STRING" id="880071.Fleli_0637"/>
<dbReference type="PANTHER" id="PTHR43156">
    <property type="entry name" value="STAGE II SPORULATION PROTEIN E-RELATED"/>
    <property type="match status" value="1"/>
</dbReference>
<feature type="coiled-coil region" evidence="2">
    <location>
        <begin position="346"/>
        <end position="383"/>
    </location>
</feature>
<dbReference type="EMBL" id="CP003345">
    <property type="protein sequence ID" value="AFM03101.1"/>
    <property type="molecule type" value="Genomic_DNA"/>
</dbReference>
<dbReference type="Proteomes" id="UP000006054">
    <property type="component" value="Chromosome"/>
</dbReference>
<feature type="domain" description="Solute-binding protein family 3/N-terminal" evidence="4">
    <location>
        <begin position="38"/>
        <end position="271"/>
    </location>
</feature>
<evidence type="ECO:0000259" key="4">
    <source>
        <dbReference type="SMART" id="SM00062"/>
    </source>
</evidence>
<accession>I4AGL6</accession>
<evidence type="ECO:0000256" key="1">
    <source>
        <dbReference type="ARBA" id="ARBA00022801"/>
    </source>
</evidence>
<dbReference type="OrthoDB" id="973690at2"/>
<dbReference type="HOGENOM" id="CLU_426848_0_0_10"/>
<sequence precursor="true">MSKKILRTFFLLTLFFLNILNTYSQQEVISDSVQNINSVNVYYFDIPGYIHRENNELQGLEYELILNYHKYIEEKLHKKIPLQFIPNDSFSSLYNNSKKGRNTDLFIGGFSITDKRLEEVNFSPSYMADITVLVSSLNLPIVKDTIEFVQKFKDVKGLGIAGTTLEKNILNIKQRYLPMMEIVQVDKAEKLWSRLNSEDNYITFVQLDNYLLRLKQGFHLRRQRILQNTELGRGFIFPKNSLHKELMNNFFAEAATKQLIEKLIIKYFGTGAQELLEKINNKTDTQSHEIDLLTKERNMNQDKVIQTELSLNQRNILVAIATFALLLSIGLLIFVYRRYRSEQATLKLIQEKNSEIAVQNEELQQQQEEIISQRDALTKTNTELNIYRNRIGQSIRAAQSIQNAILPTEKQLNEYFDETFIIYLPKDVVSGDFYWFESIDDKLIFIEADCTGHGVSGAFMTIIGNAILNQVVRENRIFSPVQIMTELHKQIQIILQQEENNNFYGMDISIVVIEKTDETTKVTFGGAGQKLYYITPQNQLHSISGSRKKIGGTTKKTSKKIFEEQTFNCPKGTVLYLGSDGYVDQNNSERKSFGSNKFVDLIQKNQNLSLYEQKEEFISTLQIHQKNSDQRDDITVIALKL</sequence>
<dbReference type="eggNOG" id="COG0834">
    <property type="taxonomic scope" value="Bacteria"/>
</dbReference>
<dbReference type="eggNOG" id="COG2208">
    <property type="taxonomic scope" value="Bacteria"/>
</dbReference>
<keyword evidence="7" id="KW-1185">Reference proteome</keyword>
<keyword evidence="3" id="KW-0812">Transmembrane</keyword>
<keyword evidence="1" id="KW-0378">Hydrolase</keyword>
<dbReference type="Pfam" id="PF00497">
    <property type="entry name" value="SBP_bac_3"/>
    <property type="match status" value="1"/>
</dbReference>
<keyword evidence="3" id="KW-1133">Transmembrane helix</keyword>
<dbReference type="InterPro" id="IPR052016">
    <property type="entry name" value="Bact_Sigma-Reg"/>
</dbReference>
<dbReference type="KEGG" id="fli:Fleli_0637"/>
<dbReference type="SMART" id="SM00062">
    <property type="entry name" value="PBPb"/>
    <property type="match status" value="1"/>
</dbReference>
<dbReference type="Pfam" id="PF07228">
    <property type="entry name" value="SpoIIE"/>
    <property type="match status" value="1"/>
</dbReference>
<name>I4AGL6_BERLS</name>